<sequence length="288" mass="32029">MTAPQDLALSAIYRHPSDSLFGRVLPRLLHAAPWTRLRRALSRRWPMPALVSDVRDVVYVSWWVDLDHAPPPPPGHHYVVHAGRTPYTILSYRHGHFGPGLAGSLRALMPSPRQSNWRWYLRRDDDPDGTPVVLFDRNVMDQLAFVAGARAFSDAMQPHLSARFEHVLDADGAGHTLIESGQGSAPALHLHWQAAAEWNLAGWSAALGGQGGLLRFLTCQDEAIARTCDQRWASTRIDLPVPVDTLQPLRLAGGLQCPRLQAMGVALHEGMAFRLPRVPFRVVSERLL</sequence>
<keyword evidence="2" id="KW-1185">Reference proteome</keyword>
<dbReference type="OrthoDB" id="700978at2"/>
<reference evidence="1 2" key="1">
    <citation type="journal article" date="2016" name="Front. Microbiol.">
        <title>Genome Sequence of Type Strains of Genus Stenotrophomonas.</title>
        <authorList>
            <person name="Patil P.P."/>
            <person name="Midha S."/>
            <person name="Kumar S."/>
            <person name="Patil P.B."/>
        </authorList>
    </citation>
    <scope>NUCLEOTIDE SEQUENCE [LARGE SCALE GENOMIC DNA]</scope>
    <source>
        <strain evidence="1 2">LMG 978</strain>
    </source>
</reference>
<dbReference type="EMBL" id="LLXV01000053">
    <property type="protein sequence ID" value="KRG48889.1"/>
    <property type="molecule type" value="Genomic_DNA"/>
</dbReference>
<name>A0A0R0AW54_9GAMM</name>
<comment type="caution">
    <text evidence="1">The sequence shown here is derived from an EMBL/GenBank/DDBJ whole genome shotgun (WGS) entry which is preliminary data.</text>
</comment>
<protein>
    <submittedName>
        <fullName evidence="1">Uncharacterized protein</fullName>
    </submittedName>
</protein>
<evidence type="ECO:0000313" key="2">
    <source>
        <dbReference type="Proteomes" id="UP000051757"/>
    </source>
</evidence>
<proteinExistence type="predicted"/>
<organism evidence="1 2">
    <name type="scientific">Stenotrophomonas beteli</name>
    <dbReference type="NCBI Taxonomy" id="3384461"/>
    <lineage>
        <taxon>Bacteria</taxon>
        <taxon>Pseudomonadati</taxon>
        <taxon>Pseudomonadota</taxon>
        <taxon>Gammaproteobacteria</taxon>
        <taxon>Lysobacterales</taxon>
        <taxon>Lysobacteraceae</taxon>
        <taxon>Stenotrophomonas</taxon>
        <taxon>Stenotrophomonas maltophilia group</taxon>
    </lineage>
</organism>
<dbReference type="AlphaFoldDB" id="A0A0R0AW54"/>
<accession>A0A0R0AW54</accession>
<dbReference type="Proteomes" id="UP000051757">
    <property type="component" value="Unassembled WGS sequence"/>
</dbReference>
<gene>
    <name evidence="1" type="ORF">ARC23_15895</name>
</gene>
<evidence type="ECO:0000313" key="1">
    <source>
        <dbReference type="EMBL" id="KRG48889.1"/>
    </source>
</evidence>